<evidence type="ECO:0000259" key="1">
    <source>
        <dbReference type="Pfam" id="PF13298"/>
    </source>
</evidence>
<reference evidence="2 3" key="1">
    <citation type="journal article" date="2016" name="Nat. Commun.">
        <title>Thousands of microbial genomes shed light on interconnected biogeochemical processes in an aquifer system.</title>
        <authorList>
            <person name="Anantharaman K."/>
            <person name="Brown C.T."/>
            <person name="Hug L.A."/>
            <person name="Sharon I."/>
            <person name="Castelle C.J."/>
            <person name="Probst A.J."/>
            <person name="Thomas B.C."/>
            <person name="Singh A."/>
            <person name="Wilkins M.J."/>
            <person name="Karaoz U."/>
            <person name="Brodie E.L."/>
            <person name="Williams K.H."/>
            <person name="Hubbard S.S."/>
            <person name="Banfield J.F."/>
        </authorList>
    </citation>
    <scope>NUCLEOTIDE SEQUENCE [LARGE SCALE GENOMIC DNA]</scope>
</reference>
<dbReference type="NCBIfam" id="TIGR02777">
    <property type="entry name" value="LigD_PE_dom"/>
    <property type="match status" value="1"/>
</dbReference>
<comment type="caution">
    <text evidence="2">The sequence shown here is derived from an EMBL/GenBank/DDBJ whole genome shotgun (WGS) entry which is preliminary data.</text>
</comment>
<dbReference type="Proteomes" id="UP000177383">
    <property type="component" value="Unassembled WGS sequence"/>
</dbReference>
<dbReference type="EMBL" id="MFJE01000022">
    <property type="protein sequence ID" value="OGG14281.1"/>
    <property type="molecule type" value="Genomic_DNA"/>
</dbReference>
<organism evidence="2 3">
    <name type="scientific">Candidatus Gottesmanbacteria bacterium RIFCSPHIGHO2_01_FULL_39_10</name>
    <dbReference type="NCBI Taxonomy" id="1798375"/>
    <lineage>
        <taxon>Bacteria</taxon>
        <taxon>Candidatus Gottesmaniibacteriota</taxon>
    </lineage>
</organism>
<proteinExistence type="predicted"/>
<dbReference type="PANTHER" id="PTHR39465">
    <property type="entry name" value="DNA LIGASE D, 3'-PHOSPHOESTERASE DOMAIN"/>
    <property type="match status" value="1"/>
</dbReference>
<dbReference type="STRING" id="1798375.A2773_06715"/>
<protein>
    <recommendedName>
        <fullName evidence="1">DNA ligase D 3'-phosphoesterase domain-containing protein</fullName>
    </recommendedName>
</protein>
<accession>A0A1F5ZPE1</accession>
<dbReference type="Pfam" id="PF13298">
    <property type="entry name" value="LigD_N"/>
    <property type="match status" value="1"/>
</dbReference>
<sequence length="138" mass="16031">MDKKDNRFVVHEHHATRLHWDFRLEMPENPDGSGKIILKSWAVPKGPPDDPKTKRLAMQTPDHPQDYIDFEGTLPEGTYGAGEVIIWDSGTYELETRSDTEYKFTLHGKKLKGSYALFHPKSFGKNQFLFIKHKENQF</sequence>
<evidence type="ECO:0000313" key="2">
    <source>
        <dbReference type="EMBL" id="OGG14281.1"/>
    </source>
</evidence>
<gene>
    <name evidence="2" type="ORF">A2773_06715</name>
</gene>
<name>A0A1F5ZPE1_9BACT</name>
<feature type="domain" description="DNA ligase D 3'-phosphoesterase" evidence="1">
    <location>
        <begin position="11"/>
        <end position="118"/>
    </location>
</feature>
<dbReference type="InterPro" id="IPR014144">
    <property type="entry name" value="LigD_PE_domain"/>
</dbReference>
<dbReference type="PANTHER" id="PTHR39465:SF1">
    <property type="entry name" value="DNA LIGASE D 3'-PHOSPHOESTERASE DOMAIN-CONTAINING PROTEIN"/>
    <property type="match status" value="1"/>
</dbReference>
<evidence type="ECO:0000313" key="3">
    <source>
        <dbReference type="Proteomes" id="UP000177383"/>
    </source>
</evidence>
<dbReference type="AlphaFoldDB" id="A0A1F5ZPE1"/>